<dbReference type="NCBIfam" id="TIGR04057">
    <property type="entry name" value="SusC_RagA_signa"/>
    <property type="match status" value="1"/>
</dbReference>
<keyword evidence="3 8" id="KW-1134">Transmembrane beta strand</keyword>
<dbReference type="InterPro" id="IPR039426">
    <property type="entry name" value="TonB-dep_rcpt-like"/>
</dbReference>
<evidence type="ECO:0000313" key="14">
    <source>
        <dbReference type="Proteomes" id="UP000186917"/>
    </source>
</evidence>
<gene>
    <name evidence="13" type="ORF">SAMN05421788_101194</name>
</gene>
<dbReference type="GO" id="GO:0009279">
    <property type="term" value="C:cell outer membrane"/>
    <property type="evidence" value="ECO:0007669"/>
    <property type="project" value="UniProtKB-SubCell"/>
</dbReference>
<protein>
    <submittedName>
        <fullName evidence="13">TonB-linked outer membrane protein, SusC/RagA family</fullName>
    </submittedName>
</protein>
<dbReference type="Pfam" id="PF07715">
    <property type="entry name" value="Plug"/>
    <property type="match status" value="1"/>
</dbReference>
<feature type="signal peptide" evidence="10">
    <location>
        <begin position="1"/>
        <end position="20"/>
    </location>
</feature>
<evidence type="ECO:0000256" key="10">
    <source>
        <dbReference type="SAM" id="SignalP"/>
    </source>
</evidence>
<evidence type="ECO:0000313" key="13">
    <source>
        <dbReference type="EMBL" id="SIS60893.1"/>
    </source>
</evidence>
<dbReference type="PROSITE" id="PS52016">
    <property type="entry name" value="TONB_DEPENDENT_REC_3"/>
    <property type="match status" value="1"/>
</dbReference>
<dbReference type="Pfam" id="PF13715">
    <property type="entry name" value="CarbopepD_reg_2"/>
    <property type="match status" value="1"/>
</dbReference>
<feature type="domain" description="TonB-dependent receptor plug" evidence="12">
    <location>
        <begin position="114"/>
        <end position="239"/>
    </location>
</feature>
<dbReference type="EMBL" id="FTOR01000001">
    <property type="protein sequence ID" value="SIS60893.1"/>
    <property type="molecule type" value="Genomic_DNA"/>
</dbReference>
<dbReference type="AlphaFoldDB" id="A0A1N7KH82"/>
<dbReference type="NCBIfam" id="TIGR04056">
    <property type="entry name" value="OMP_RagA_SusC"/>
    <property type="match status" value="1"/>
</dbReference>
<evidence type="ECO:0000256" key="3">
    <source>
        <dbReference type="ARBA" id="ARBA00022452"/>
    </source>
</evidence>
<dbReference type="InterPro" id="IPR037066">
    <property type="entry name" value="Plug_dom_sf"/>
</dbReference>
<keyword evidence="10" id="KW-0732">Signal</keyword>
<dbReference type="InterPro" id="IPR023997">
    <property type="entry name" value="TonB-dep_OMP_SusC/RagA_CS"/>
</dbReference>
<keyword evidence="14" id="KW-1185">Reference proteome</keyword>
<dbReference type="InterPro" id="IPR008969">
    <property type="entry name" value="CarboxyPept-like_regulatory"/>
</dbReference>
<keyword evidence="7 8" id="KW-0998">Cell outer membrane</keyword>
<accession>A0A1N7KH82</accession>
<organism evidence="13 14">
    <name type="scientific">Filimonas lacunae</name>
    <dbReference type="NCBI Taxonomy" id="477680"/>
    <lineage>
        <taxon>Bacteria</taxon>
        <taxon>Pseudomonadati</taxon>
        <taxon>Bacteroidota</taxon>
        <taxon>Chitinophagia</taxon>
        <taxon>Chitinophagales</taxon>
        <taxon>Chitinophagaceae</taxon>
        <taxon>Filimonas</taxon>
    </lineage>
</organism>
<evidence type="ECO:0000256" key="4">
    <source>
        <dbReference type="ARBA" id="ARBA00022692"/>
    </source>
</evidence>
<keyword evidence="6 8" id="KW-0472">Membrane</keyword>
<dbReference type="InterPro" id="IPR000531">
    <property type="entry name" value="Beta-barrel_TonB"/>
</dbReference>
<proteinExistence type="inferred from homology"/>
<comment type="subcellular location">
    <subcellularLocation>
        <location evidence="1 8">Cell outer membrane</location>
        <topology evidence="1 8">Multi-pass membrane protein</topology>
    </subcellularLocation>
</comment>
<feature type="domain" description="TonB-dependent receptor-like beta-barrel" evidence="11">
    <location>
        <begin position="452"/>
        <end position="891"/>
    </location>
</feature>
<feature type="chain" id="PRO_5013043280" evidence="10">
    <location>
        <begin position="21"/>
        <end position="1059"/>
    </location>
</feature>
<keyword evidence="2 8" id="KW-0813">Transport</keyword>
<evidence type="ECO:0000256" key="7">
    <source>
        <dbReference type="ARBA" id="ARBA00023237"/>
    </source>
</evidence>
<dbReference type="InterPro" id="IPR023996">
    <property type="entry name" value="TonB-dep_OMP_SusC/RagA"/>
</dbReference>
<evidence type="ECO:0000256" key="2">
    <source>
        <dbReference type="ARBA" id="ARBA00022448"/>
    </source>
</evidence>
<name>A0A1N7KH82_9BACT</name>
<dbReference type="SUPFAM" id="SSF49464">
    <property type="entry name" value="Carboxypeptidase regulatory domain-like"/>
    <property type="match status" value="1"/>
</dbReference>
<dbReference type="Proteomes" id="UP000186917">
    <property type="component" value="Unassembled WGS sequence"/>
</dbReference>
<sequence length="1059" mass="114638">MRRFMSLWVALMSIAWASVAQTKSISGKVVDGNNVPIEGASIQVKGSTRGTIADGQGLFTISAASADILVITSTNFAPKEVKVGNQTNIIVSLVLQSSTIDEVVVTALGVSRQKKSLGYSVQNVTADKLTEGGNPNLATALQGKVAGMEVRPSSGMPGASAQIFIRGARFFDGNNSPLYVVDGLPVSSQPDFEVGGNGVTGSDYSGRSIDINPNDIESISVLKGQAASALYGTRASNGVIMITTKSGKRLKKGAPVVNFSTNWQFDNISRKPELQQLYAQGSGGGGNFSPTASTSWGPLISELPNDVNYGGNVPNSFNNNNPTAETQGKYWNPKKGAWVVPQAYDNIGDFFKTGLVAANNLSISQASDLGSYYVGFGSTNQTGIMPASKMNRYNVKFSGDFNVSSKVKVGASVNYSTVAIYKMPSGNNSLLFEIYGAPVSYDLKGTPISEANNPYKQIQYRGGTFDNPYWGAQYNRFIENTRRVLGNTYISYSPIQPVTIKWQVGVDQYTTDREELFEYGSGPAPTGDLTNGALTNRTFNSQFTASFNKQVSQDWHINALVGNEVNDNYLRNIVGSGTGFILPGFDNIGNATTQLTSESKFKTRTVGFYGQAGADWRNMVFLTVTGRNDYISTMPRGSRSFFYPSASLAWAFTELEPLKNKGFYGKLRASIAQVGSPGTYKEKYYTRHTSGSGFLSSTNITFPFNGVIGFRPNSTLYATDLKPQNTNSLEVGVELSFFKNRVSVDYSYTTQKTKDQIFSIPLAGSTGFAQIVRNAGEMQSNAHEVTLRVVPVKTNYFQWDVSANFTKVLSKVNSLATGVDNIYLGGFTDPQVRAAIGYSYPSIFGTTYLRNDKGQIRVDASGMPLTGSDGVIGTVTPDFNLDINNGLRYKFMQLNILLAWKKGGQMYSGANRLINLYGTSKLTENRATDKILVQGVKESTVVDGKGGDVNDIVISGAPALYTYYNSKVANISEANIYGTSFVKFREIALSFDLPRSLLQKTGFIKSAAFSVSARNILLWTELPNFDPESSQGNGNMQGGFDYMSLPQARSIGLGLNLTF</sequence>
<dbReference type="Pfam" id="PF00593">
    <property type="entry name" value="TonB_dep_Rec_b-barrel"/>
    <property type="match status" value="1"/>
</dbReference>
<reference evidence="14" key="1">
    <citation type="submission" date="2017-01" db="EMBL/GenBank/DDBJ databases">
        <authorList>
            <person name="Varghese N."/>
            <person name="Submissions S."/>
        </authorList>
    </citation>
    <scope>NUCLEOTIDE SEQUENCE [LARGE SCALE GENOMIC DNA]</scope>
    <source>
        <strain evidence="14">DSM 21054</strain>
    </source>
</reference>
<dbReference type="STRING" id="477680.SAMN05421788_101194"/>
<evidence type="ECO:0000259" key="11">
    <source>
        <dbReference type="Pfam" id="PF00593"/>
    </source>
</evidence>
<dbReference type="Gene3D" id="2.170.130.10">
    <property type="entry name" value="TonB-dependent receptor, plug domain"/>
    <property type="match status" value="1"/>
</dbReference>
<comment type="similarity">
    <text evidence="8 9">Belongs to the TonB-dependent receptor family.</text>
</comment>
<evidence type="ECO:0000256" key="6">
    <source>
        <dbReference type="ARBA" id="ARBA00023136"/>
    </source>
</evidence>
<keyword evidence="5 9" id="KW-0798">TonB box</keyword>
<dbReference type="OrthoDB" id="609136at2"/>
<evidence type="ECO:0000256" key="5">
    <source>
        <dbReference type="ARBA" id="ARBA00023077"/>
    </source>
</evidence>
<evidence type="ECO:0000256" key="9">
    <source>
        <dbReference type="RuleBase" id="RU003357"/>
    </source>
</evidence>
<dbReference type="Gene3D" id="2.40.170.20">
    <property type="entry name" value="TonB-dependent receptor, beta-barrel domain"/>
    <property type="match status" value="1"/>
</dbReference>
<evidence type="ECO:0000256" key="8">
    <source>
        <dbReference type="PROSITE-ProRule" id="PRU01360"/>
    </source>
</evidence>
<evidence type="ECO:0000256" key="1">
    <source>
        <dbReference type="ARBA" id="ARBA00004571"/>
    </source>
</evidence>
<evidence type="ECO:0000259" key="12">
    <source>
        <dbReference type="Pfam" id="PF07715"/>
    </source>
</evidence>
<keyword evidence="4 8" id="KW-0812">Transmembrane</keyword>
<dbReference type="InterPro" id="IPR012910">
    <property type="entry name" value="Plug_dom"/>
</dbReference>
<dbReference type="RefSeq" id="WP_084205972.1">
    <property type="nucleotide sequence ID" value="NZ_AP017422.1"/>
</dbReference>
<dbReference type="InterPro" id="IPR036942">
    <property type="entry name" value="Beta-barrel_TonB_sf"/>
</dbReference>
<dbReference type="SUPFAM" id="SSF56935">
    <property type="entry name" value="Porins"/>
    <property type="match status" value="1"/>
</dbReference>